<evidence type="ECO:0000313" key="9">
    <source>
        <dbReference type="EMBL" id="MCZ4282481.1"/>
    </source>
</evidence>
<dbReference type="SMART" id="SM00388">
    <property type="entry name" value="HisKA"/>
    <property type="match status" value="1"/>
</dbReference>
<dbReference type="EMBL" id="JAPWGY010000008">
    <property type="protein sequence ID" value="MCZ4282481.1"/>
    <property type="molecule type" value="Genomic_DNA"/>
</dbReference>
<dbReference type="Gene3D" id="3.30.565.10">
    <property type="entry name" value="Histidine kinase-like ATPase, C-terminal domain"/>
    <property type="match status" value="1"/>
</dbReference>
<keyword evidence="7" id="KW-0472">Membrane</keyword>
<keyword evidence="9" id="KW-0067">ATP-binding</keyword>
<gene>
    <name evidence="9" type="ORF">O4H49_16965</name>
</gene>
<dbReference type="CDD" id="cd00075">
    <property type="entry name" value="HATPase"/>
    <property type="match status" value="1"/>
</dbReference>
<organism evidence="9 10">
    <name type="scientific">Kiloniella laminariae</name>
    <dbReference type="NCBI Taxonomy" id="454162"/>
    <lineage>
        <taxon>Bacteria</taxon>
        <taxon>Pseudomonadati</taxon>
        <taxon>Pseudomonadota</taxon>
        <taxon>Alphaproteobacteria</taxon>
        <taxon>Rhodospirillales</taxon>
        <taxon>Kiloniellaceae</taxon>
        <taxon>Kiloniella</taxon>
    </lineage>
</organism>
<dbReference type="SUPFAM" id="SSF55874">
    <property type="entry name" value="ATPase domain of HSP90 chaperone/DNA topoisomerase II/histidine kinase"/>
    <property type="match status" value="1"/>
</dbReference>
<protein>
    <recommendedName>
        <fullName evidence="2">histidine kinase</fullName>
        <ecNumber evidence="2">2.7.13.3</ecNumber>
    </recommendedName>
</protein>
<dbReference type="InterPro" id="IPR050736">
    <property type="entry name" value="Sensor_HK_Regulatory"/>
</dbReference>
<keyword evidence="5" id="KW-0418">Kinase</keyword>
<keyword evidence="9" id="KW-0547">Nucleotide-binding</keyword>
<dbReference type="Gene3D" id="1.10.287.130">
    <property type="match status" value="1"/>
</dbReference>
<dbReference type="InterPro" id="IPR036890">
    <property type="entry name" value="HATPase_C_sf"/>
</dbReference>
<name>A0ABT4LQ80_9PROT</name>
<sequence length="500" mass="55934">MTRTTWKIYQIIGRHPQVVVGFFILVVFALFLLGSRYYVDQTRKALAYETAKAFEVSITTLHNFYSKDIVPRAEAAGIKLSDDYTAHNDQIPFPATMTITFGEKLQEENTGMVTALYSYYPFKRRAHRILDDFQEKSLEFLAQNPEMVFSRFETLEGREVIRYSKSMLMKKDCVTCHNNSGFNRIWEVGDFRGAREVVIDLPQITALEQEMNSVGVGLAVFVTILGAFLMLPTVGLLQSSARENKRLAVELAEQNTSLESADRAKSRLLKGVGHDLRSPLNAIIGFSEVMQNELLGKLGNEKYIDYSKSIHDSGQHLLRMINQLLSTDNLEGSGWRYEEEIIDISLLISSIEPVLRSSVEKAGIGINVVSLAQDCQLRGDGRALRQMLTNLVDNAVKYSEASKIVVTFKLTKGQLVLAVEDNGIGISGEEIRRLRNENYRGKSSEDKGVQGLGIGLWLVDSFARMHNAELEIVSEEGQGCTFSIIIPAERLISQGATSSH</sequence>
<evidence type="ECO:0000259" key="8">
    <source>
        <dbReference type="PROSITE" id="PS50109"/>
    </source>
</evidence>
<feature type="transmembrane region" description="Helical" evidence="7">
    <location>
        <begin position="20"/>
        <end position="39"/>
    </location>
</feature>
<evidence type="ECO:0000256" key="4">
    <source>
        <dbReference type="ARBA" id="ARBA00022679"/>
    </source>
</evidence>
<keyword evidence="7" id="KW-0812">Transmembrane</keyword>
<evidence type="ECO:0000256" key="1">
    <source>
        <dbReference type="ARBA" id="ARBA00000085"/>
    </source>
</evidence>
<dbReference type="PANTHER" id="PTHR43711">
    <property type="entry name" value="TWO-COMPONENT HISTIDINE KINASE"/>
    <property type="match status" value="1"/>
</dbReference>
<dbReference type="InterPro" id="IPR036097">
    <property type="entry name" value="HisK_dim/P_sf"/>
</dbReference>
<dbReference type="CDD" id="cd00082">
    <property type="entry name" value="HisKA"/>
    <property type="match status" value="1"/>
</dbReference>
<evidence type="ECO:0000256" key="3">
    <source>
        <dbReference type="ARBA" id="ARBA00022553"/>
    </source>
</evidence>
<keyword evidence="4" id="KW-0808">Transferase</keyword>
<dbReference type="SUPFAM" id="SSF47384">
    <property type="entry name" value="Homodimeric domain of signal transducing histidine kinase"/>
    <property type="match status" value="1"/>
</dbReference>
<dbReference type="PRINTS" id="PR00344">
    <property type="entry name" value="BCTRLSENSOR"/>
</dbReference>
<evidence type="ECO:0000256" key="7">
    <source>
        <dbReference type="SAM" id="Phobius"/>
    </source>
</evidence>
<feature type="transmembrane region" description="Helical" evidence="7">
    <location>
        <begin position="214"/>
        <end position="237"/>
    </location>
</feature>
<dbReference type="EC" id="2.7.13.3" evidence="2"/>
<accession>A0ABT4LQ80</accession>
<evidence type="ECO:0000256" key="5">
    <source>
        <dbReference type="ARBA" id="ARBA00022777"/>
    </source>
</evidence>
<evidence type="ECO:0000256" key="6">
    <source>
        <dbReference type="ARBA" id="ARBA00023012"/>
    </source>
</evidence>
<dbReference type="SMART" id="SM00387">
    <property type="entry name" value="HATPase_c"/>
    <property type="match status" value="1"/>
</dbReference>
<dbReference type="RefSeq" id="WP_269424626.1">
    <property type="nucleotide sequence ID" value="NZ_JAPWGY010000008.1"/>
</dbReference>
<reference evidence="9" key="1">
    <citation type="submission" date="2022-12" db="EMBL/GenBank/DDBJ databases">
        <title>Bacterial isolates from different developmental stages of Nematostella vectensis.</title>
        <authorList>
            <person name="Fraune S."/>
        </authorList>
    </citation>
    <scope>NUCLEOTIDE SEQUENCE</scope>
    <source>
        <strain evidence="9">G21630-S1</strain>
    </source>
</reference>
<dbReference type="InterPro" id="IPR004358">
    <property type="entry name" value="Sig_transdc_His_kin-like_C"/>
</dbReference>
<keyword evidence="6" id="KW-0902">Two-component regulatory system</keyword>
<dbReference type="PROSITE" id="PS50109">
    <property type="entry name" value="HIS_KIN"/>
    <property type="match status" value="1"/>
</dbReference>
<dbReference type="GO" id="GO:0005524">
    <property type="term" value="F:ATP binding"/>
    <property type="evidence" value="ECO:0007669"/>
    <property type="project" value="UniProtKB-KW"/>
</dbReference>
<dbReference type="InterPro" id="IPR021796">
    <property type="entry name" value="Tll0287-like_dom"/>
</dbReference>
<dbReference type="Pfam" id="PF11845">
    <property type="entry name" value="Tll0287-like"/>
    <property type="match status" value="1"/>
</dbReference>
<evidence type="ECO:0000313" key="10">
    <source>
        <dbReference type="Proteomes" id="UP001069802"/>
    </source>
</evidence>
<comment type="caution">
    <text evidence="9">The sequence shown here is derived from an EMBL/GenBank/DDBJ whole genome shotgun (WGS) entry which is preliminary data.</text>
</comment>
<keyword evidence="7" id="KW-1133">Transmembrane helix</keyword>
<dbReference type="InterPro" id="IPR005467">
    <property type="entry name" value="His_kinase_dom"/>
</dbReference>
<proteinExistence type="predicted"/>
<dbReference type="Pfam" id="PF02518">
    <property type="entry name" value="HATPase_c"/>
    <property type="match status" value="1"/>
</dbReference>
<dbReference type="InterPro" id="IPR003594">
    <property type="entry name" value="HATPase_dom"/>
</dbReference>
<keyword evidence="3" id="KW-0597">Phosphoprotein</keyword>
<dbReference type="InterPro" id="IPR003661">
    <property type="entry name" value="HisK_dim/P_dom"/>
</dbReference>
<dbReference type="Pfam" id="PF00512">
    <property type="entry name" value="HisKA"/>
    <property type="match status" value="1"/>
</dbReference>
<dbReference type="PANTHER" id="PTHR43711:SF26">
    <property type="entry name" value="SENSOR HISTIDINE KINASE RCSC"/>
    <property type="match status" value="1"/>
</dbReference>
<feature type="domain" description="Histidine kinase" evidence="8">
    <location>
        <begin position="271"/>
        <end position="490"/>
    </location>
</feature>
<comment type="catalytic activity">
    <reaction evidence="1">
        <text>ATP + protein L-histidine = ADP + protein N-phospho-L-histidine.</text>
        <dbReference type="EC" id="2.7.13.3"/>
    </reaction>
</comment>
<keyword evidence="10" id="KW-1185">Reference proteome</keyword>
<evidence type="ECO:0000256" key="2">
    <source>
        <dbReference type="ARBA" id="ARBA00012438"/>
    </source>
</evidence>
<dbReference type="Proteomes" id="UP001069802">
    <property type="component" value="Unassembled WGS sequence"/>
</dbReference>